<dbReference type="InterPro" id="IPR014948">
    <property type="entry name" value="BrxA"/>
</dbReference>
<evidence type="ECO:0000313" key="3">
    <source>
        <dbReference type="Proteomes" id="UP000561369"/>
    </source>
</evidence>
<evidence type="ECO:0000313" key="2">
    <source>
        <dbReference type="EMBL" id="NWF08292.1"/>
    </source>
</evidence>
<accession>A0A7Y8GDS2</accession>
<feature type="transmembrane region" description="Helical" evidence="1">
    <location>
        <begin position="86"/>
        <end position="107"/>
    </location>
</feature>
<dbReference type="Proteomes" id="UP000561369">
    <property type="component" value="Unassembled WGS sequence"/>
</dbReference>
<dbReference type="SUPFAM" id="SSF101478">
    <property type="entry name" value="ADP-ribosylglycohydrolase"/>
    <property type="match status" value="1"/>
</dbReference>
<gene>
    <name evidence="2" type="ORF">HX810_11530</name>
</gene>
<dbReference type="RefSeq" id="WP_177024134.1">
    <property type="nucleotide sequence ID" value="NZ_JACAQV010000010.1"/>
</dbReference>
<protein>
    <submittedName>
        <fullName evidence="2">DUF1819 family protein</fullName>
    </submittedName>
</protein>
<sequence length="321" mass="36319">MNRLDRIKGCLLGDALGAPVELREWNTVRAEFGPQGIVDLTPAYGISRAIKEDTQMMLFTAEGLLRAYVRGSSRSICHVSGVMRSYGYLSVVFFTGPMVFALALPALDRQNVALVAVAESKSFMSSQFLNSFTRCSLIVPETRVVAAMLLQGISKQEWQRQIVELNVLQKRTAKTATTYASMARSRLETMDSELWELVRDGSLPVATQAVLAATVKFSPLFGDFLRTVVRDQFRRFSTHLEPRHWNAFLEDRLHTNLDAPTFSDSTRVKLRQNAMRMLAEAGFIDDTRSLRLRSQHIEPAVYHFLHQHNEQYVLDCLQVCP</sequence>
<dbReference type="AlphaFoldDB" id="A0A7Y8GDS2"/>
<dbReference type="Pfam" id="PF03747">
    <property type="entry name" value="ADP_ribosyl_GH"/>
    <property type="match status" value="1"/>
</dbReference>
<keyword evidence="1" id="KW-1133">Transmembrane helix</keyword>
<dbReference type="InterPro" id="IPR005502">
    <property type="entry name" value="Ribosyl_crysJ1"/>
</dbReference>
<organism evidence="2 3">
    <name type="scientific">Pseudomonas salomonii</name>
    <dbReference type="NCBI Taxonomy" id="191391"/>
    <lineage>
        <taxon>Bacteria</taxon>
        <taxon>Pseudomonadati</taxon>
        <taxon>Pseudomonadota</taxon>
        <taxon>Gammaproteobacteria</taxon>
        <taxon>Pseudomonadales</taxon>
        <taxon>Pseudomonadaceae</taxon>
        <taxon>Pseudomonas</taxon>
    </lineage>
</organism>
<evidence type="ECO:0000256" key="1">
    <source>
        <dbReference type="SAM" id="Phobius"/>
    </source>
</evidence>
<dbReference type="Pfam" id="PF08849">
    <property type="entry name" value="BrxA"/>
    <property type="match status" value="1"/>
</dbReference>
<dbReference type="InterPro" id="IPR036705">
    <property type="entry name" value="Ribosyl_crysJ1_sf"/>
</dbReference>
<dbReference type="Gene3D" id="1.10.4080.10">
    <property type="entry name" value="ADP-ribosylation/Crystallin J1"/>
    <property type="match status" value="1"/>
</dbReference>
<dbReference type="EMBL" id="JACAQV010000010">
    <property type="protein sequence ID" value="NWF08292.1"/>
    <property type="molecule type" value="Genomic_DNA"/>
</dbReference>
<name>A0A7Y8GDS2_9PSED</name>
<reference evidence="2 3" key="1">
    <citation type="submission" date="2020-04" db="EMBL/GenBank/DDBJ databases">
        <title>Molecular characterization of pseudomonads from Agaricus bisporus reveal novel blotch 2 pathogens in Western Europe.</title>
        <authorList>
            <person name="Taparia T."/>
            <person name="Krijger M."/>
            <person name="Haynes E."/>
            <person name="Elpinstone J.G."/>
            <person name="Noble R."/>
            <person name="Van Der Wolf J."/>
        </authorList>
    </citation>
    <scope>NUCLEOTIDE SEQUENCE [LARGE SCALE GENOMIC DNA]</scope>
    <source>
        <strain evidence="2 3">IPO3765</strain>
    </source>
</reference>
<proteinExistence type="predicted"/>
<keyword evidence="1" id="KW-0812">Transmembrane</keyword>
<keyword evidence="1" id="KW-0472">Membrane</keyword>
<dbReference type="Gene3D" id="1.10.3540.10">
    <property type="entry name" value="uncharacterized protein from magnetospirillum magneticum domain"/>
    <property type="match status" value="1"/>
</dbReference>
<comment type="caution">
    <text evidence="2">The sequence shown here is derived from an EMBL/GenBank/DDBJ whole genome shotgun (WGS) entry which is preliminary data.</text>
</comment>
<dbReference type="InterPro" id="IPR023137">
    <property type="entry name" value="BrxA_sf"/>
</dbReference>